<reference evidence="5" key="1">
    <citation type="submission" date="2020-02" db="EMBL/GenBank/DDBJ databases">
        <authorList>
            <person name="Meier V. D."/>
        </authorList>
    </citation>
    <scope>NUCLEOTIDE SEQUENCE</scope>
    <source>
        <strain evidence="5">AVDCRST_MAG20</strain>
    </source>
</reference>
<dbReference type="PANTHER" id="PTHR43172">
    <property type="entry name" value="ADENYLOSUCCINATE LYASE"/>
    <property type="match status" value="1"/>
</dbReference>
<dbReference type="InterPro" id="IPR020557">
    <property type="entry name" value="Fumarate_lyase_CS"/>
</dbReference>
<dbReference type="Pfam" id="PF10397">
    <property type="entry name" value="ADSL_C"/>
    <property type="match status" value="1"/>
</dbReference>
<dbReference type="InterPro" id="IPR004769">
    <property type="entry name" value="Pur_lyase"/>
</dbReference>
<comment type="catalytic activity">
    <reaction evidence="3">
        <text>N(6)-(1,2-dicarboxyethyl)-AMP = fumarate + AMP</text>
        <dbReference type="Rhea" id="RHEA:16853"/>
        <dbReference type="ChEBI" id="CHEBI:29806"/>
        <dbReference type="ChEBI" id="CHEBI:57567"/>
        <dbReference type="ChEBI" id="CHEBI:456215"/>
        <dbReference type="EC" id="4.3.2.2"/>
    </reaction>
</comment>
<dbReference type="GO" id="GO:0005829">
    <property type="term" value="C:cytosol"/>
    <property type="evidence" value="ECO:0007669"/>
    <property type="project" value="TreeGrafter"/>
</dbReference>
<dbReference type="NCBIfam" id="TIGR00928">
    <property type="entry name" value="purB"/>
    <property type="match status" value="1"/>
</dbReference>
<dbReference type="GO" id="GO:0070626">
    <property type="term" value="F:(S)-2-(5-amino-1-(5-phospho-D-ribosyl)imidazole-4-carboxamido) succinate lyase (fumarate-forming) activity"/>
    <property type="evidence" value="ECO:0007669"/>
    <property type="project" value="TreeGrafter"/>
</dbReference>
<name>A0A6J4IEN3_9ACTN</name>
<dbReference type="GO" id="GO:0006189">
    <property type="term" value="P:'de novo' IMP biosynthetic process"/>
    <property type="evidence" value="ECO:0007669"/>
    <property type="project" value="UniProtKB-UniPathway"/>
</dbReference>
<dbReference type="GO" id="GO:0004018">
    <property type="term" value="F:N6-(1,2-dicarboxyethyl)AMP AMP-lyase (fumarate-forming) activity"/>
    <property type="evidence" value="ECO:0007669"/>
    <property type="project" value="UniProtKB-UniRule"/>
</dbReference>
<dbReference type="PROSITE" id="PS00163">
    <property type="entry name" value="FUMARATE_LYASES"/>
    <property type="match status" value="1"/>
</dbReference>
<feature type="domain" description="Adenylosuccinate lyase C-terminal" evidence="4">
    <location>
        <begin position="365"/>
        <end position="451"/>
    </location>
</feature>
<dbReference type="EC" id="4.3.2.2" evidence="2 3"/>
<sequence length="473" mass="50391">MVVANVLAQRYASREMAALWSPEHKVELERRLWIAVMRSQAELGVEVPGDAIAASEAVVAQVDLASIEARERVTRHDVKARIEEFAALAGHEHAHKGMTSRDVTENVEQLQVRDGLRLVRSRVVTTLARLADRAAEHQATALTGRSHNVPAQVTTLGKRFANAGEELLQAMHRLDDLLARYPLRGLKGPVGTSQDQLDLLGGDVAALEQLEAAVAAELGFAARLDNVGQVYPRSLDLDVVAALLQVASGPSSLCTTLRLMAGAELASEGFAAGQVGSSAMPHKMNARSCERVTGLTQVLRGHLGMVAGLAGDQWNEGDVSDSQVRRVALPDAFYTVDGIFQTFLTVLEGFTAFPAVIDDELRRELPFLTTTRVLMAAVRGGVGREVAHEVIKEHAVAAALARRQGGPGGLDLTGRLAGDERLPLGRDELADLLGDPLALVGNAGRQVSTFLDQVAAVVVADPASAAYAPEPIL</sequence>
<dbReference type="PANTHER" id="PTHR43172:SF1">
    <property type="entry name" value="ADENYLOSUCCINATE LYASE"/>
    <property type="match status" value="1"/>
</dbReference>
<comment type="catalytic activity">
    <reaction evidence="3">
        <text>(2S)-2-[5-amino-1-(5-phospho-beta-D-ribosyl)imidazole-4-carboxamido]succinate = 5-amino-1-(5-phospho-beta-D-ribosyl)imidazole-4-carboxamide + fumarate</text>
        <dbReference type="Rhea" id="RHEA:23920"/>
        <dbReference type="ChEBI" id="CHEBI:29806"/>
        <dbReference type="ChEBI" id="CHEBI:58443"/>
        <dbReference type="ChEBI" id="CHEBI:58475"/>
        <dbReference type="EC" id="4.3.2.2"/>
    </reaction>
</comment>
<dbReference type="Pfam" id="PF00206">
    <property type="entry name" value="Lyase_1"/>
    <property type="match status" value="1"/>
</dbReference>
<dbReference type="SUPFAM" id="SSF48557">
    <property type="entry name" value="L-aspartase-like"/>
    <property type="match status" value="1"/>
</dbReference>
<comment type="similarity">
    <text evidence="3">Belongs to the lyase 1 family. Adenylosuccinate lyase subfamily.</text>
</comment>
<dbReference type="Gene3D" id="1.10.40.30">
    <property type="entry name" value="Fumarase/aspartase (C-terminal domain)"/>
    <property type="match status" value="1"/>
</dbReference>
<dbReference type="InterPro" id="IPR019468">
    <property type="entry name" value="AdenyloSucc_lyase_C"/>
</dbReference>
<dbReference type="SMART" id="SM00998">
    <property type="entry name" value="ADSL_C"/>
    <property type="match status" value="1"/>
</dbReference>
<dbReference type="UniPathway" id="UPA00075">
    <property type="reaction ID" value="UER00336"/>
</dbReference>
<dbReference type="GO" id="GO:0044208">
    <property type="term" value="P:'de novo' AMP biosynthetic process"/>
    <property type="evidence" value="ECO:0007669"/>
    <property type="project" value="UniProtKB-UniPathway"/>
</dbReference>
<dbReference type="UniPathway" id="UPA00074">
    <property type="reaction ID" value="UER00132"/>
</dbReference>
<comment type="pathway">
    <text evidence="3">Purine metabolism; IMP biosynthesis via de novo pathway; 5-amino-1-(5-phospho-D-ribosyl)imidazole-4-carboxamide from 5-amino-1-(5-phospho-D-ribosyl)imidazole-4-carboxylate: step 2/2.</text>
</comment>
<evidence type="ECO:0000256" key="3">
    <source>
        <dbReference type="RuleBase" id="RU361172"/>
    </source>
</evidence>
<gene>
    <name evidence="5" type="ORF">AVDCRST_MAG20-2105</name>
</gene>
<evidence type="ECO:0000259" key="4">
    <source>
        <dbReference type="SMART" id="SM00998"/>
    </source>
</evidence>
<dbReference type="AlphaFoldDB" id="A0A6J4IEN3"/>
<dbReference type="InterPro" id="IPR000362">
    <property type="entry name" value="Fumarate_lyase_fam"/>
</dbReference>
<comment type="pathway">
    <text evidence="3">Purine metabolism; AMP biosynthesis via de novo pathway; AMP from IMP: step 2/2.</text>
</comment>
<accession>A0A6J4IEN3</accession>
<evidence type="ECO:0000313" key="5">
    <source>
        <dbReference type="EMBL" id="CAA9250394.1"/>
    </source>
</evidence>
<dbReference type="EMBL" id="CADCSY010000096">
    <property type="protein sequence ID" value="CAA9250394.1"/>
    <property type="molecule type" value="Genomic_DNA"/>
</dbReference>
<keyword evidence="3" id="KW-0658">Purine biosynthesis</keyword>
<evidence type="ECO:0000256" key="1">
    <source>
        <dbReference type="ARBA" id="ARBA00023239"/>
    </source>
</evidence>
<dbReference type="InterPro" id="IPR008948">
    <property type="entry name" value="L-Aspartase-like"/>
</dbReference>
<dbReference type="Gene3D" id="1.10.275.60">
    <property type="match status" value="1"/>
</dbReference>
<dbReference type="Gene3D" id="1.20.200.10">
    <property type="entry name" value="Fumarase/aspartase (Central domain)"/>
    <property type="match status" value="1"/>
</dbReference>
<dbReference type="InterPro" id="IPR022761">
    <property type="entry name" value="Fumarate_lyase_N"/>
</dbReference>
<keyword evidence="1 3" id="KW-0456">Lyase</keyword>
<dbReference type="PRINTS" id="PR00149">
    <property type="entry name" value="FUMRATELYASE"/>
</dbReference>
<proteinExistence type="inferred from homology"/>
<evidence type="ECO:0000256" key="2">
    <source>
        <dbReference type="NCBIfam" id="TIGR00928"/>
    </source>
</evidence>
<organism evidence="5">
    <name type="scientific">uncultured Acidimicrobiales bacterium</name>
    <dbReference type="NCBI Taxonomy" id="310071"/>
    <lineage>
        <taxon>Bacteria</taxon>
        <taxon>Bacillati</taxon>
        <taxon>Actinomycetota</taxon>
        <taxon>Acidimicrobiia</taxon>
        <taxon>Acidimicrobiales</taxon>
        <taxon>environmental samples</taxon>
    </lineage>
</organism>
<protein>
    <recommendedName>
        <fullName evidence="2 3">Adenylosuccinate lyase</fullName>
        <shortName evidence="3">ASL</shortName>
        <ecNumber evidence="2 3">4.3.2.2</ecNumber>
    </recommendedName>
    <alternativeName>
        <fullName evidence="3">Adenylosuccinase</fullName>
    </alternativeName>
</protein>